<dbReference type="SUPFAM" id="SSF57362">
    <property type="entry name" value="BPTI-like"/>
    <property type="match status" value="2"/>
</dbReference>
<keyword evidence="7" id="KW-1133">Transmembrane helix</keyword>
<proteinExistence type="predicted"/>
<dbReference type="PROSITE" id="PS50279">
    <property type="entry name" value="BPTI_KUNITZ_2"/>
    <property type="match status" value="1"/>
</dbReference>
<sequence>MSSMECIAQNEFLGHLGRTMPYLLMVFMASVCVSCLVVGVRGLPEVCEEPPNARTGTMNCTGSVTKWYFSKNLSVCMPHHCGGYEKTYKGFVTEGACKRGCVKLDRKKRPQPSCWERPQQGRCKASFSKYFWNDIEGCVMYNGCYRQGFLNIDDCRKKCGDLTLPHRPRPRDRNRERTRRIMGRTPGY</sequence>
<evidence type="ECO:0000256" key="7">
    <source>
        <dbReference type="SAM" id="Phobius"/>
    </source>
</evidence>
<feature type="transmembrane region" description="Helical" evidence="7">
    <location>
        <begin position="21"/>
        <end position="43"/>
    </location>
</feature>
<dbReference type="InterPro" id="IPR002223">
    <property type="entry name" value="Kunitz_BPTI"/>
</dbReference>
<dbReference type="AlphaFoldDB" id="A0A131Z901"/>
<dbReference type="EMBL" id="GEDV01001866">
    <property type="protein sequence ID" value="JAP86691.1"/>
    <property type="molecule type" value="Transcribed_RNA"/>
</dbReference>
<protein>
    <submittedName>
        <fullName evidence="9">Pancreatic trypsin inhibitor</fullName>
    </submittedName>
</protein>
<dbReference type="InterPro" id="IPR050098">
    <property type="entry name" value="TFPI/VKTCI-like"/>
</dbReference>
<reference evidence="9" key="1">
    <citation type="journal article" date="2016" name="Ticks Tick Borne Dis.">
        <title>De novo assembly and annotation of the salivary gland transcriptome of Rhipicephalus appendiculatus male and female ticks during blood feeding.</title>
        <authorList>
            <person name="de Castro M.H."/>
            <person name="de Klerk D."/>
            <person name="Pienaar R."/>
            <person name="Latif A.A."/>
            <person name="Rees D.J."/>
            <person name="Mans B.J."/>
        </authorList>
    </citation>
    <scope>NUCLEOTIDE SEQUENCE</scope>
    <source>
        <tissue evidence="9">Salivary glands</tissue>
    </source>
</reference>
<dbReference type="PANTHER" id="PTHR10083">
    <property type="entry name" value="KUNITZ-TYPE PROTEASE INHIBITOR-RELATED"/>
    <property type="match status" value="1"/>
</dbReference>
<keyword evidence="3" id="KW-0646">Protease inhibitor</keyword>
<dbReference type="InterPro" id="IPR036880">
    <property type="entry name" value="Kunitz_BPTI_sf"/>
</dbReference>
<evidence type="ECO:0000259" key="8">
    <source>
        <dbReference type="PROSITE" id="PS50279"/>
    </source>
</evidence>
<evidence type="ECO:0000256" key="6">
    <source>
        <dbReference type="SAM" id="MobiDB-lite"/>
    </source>
</evidence>
<organism evidence="9">
    <name type="scientific">Rhipicephalus appendiculatus</name>
    <name type="common">Brown ear tick</name>
    <dbReference type="NCBI Taxonomy" id="34631"/>
    <lineage>
        <taxon>Eukaryota</taxon>
        <taxon>Metazoa</taxon>
        <taxon>Ecdysozoa</taxon>
        <taxon>Arthropoda</taxon>
        <taxon>Chelicerata</taxon>
        <taxon>Arachnida</taxon>
        <taxon>Acari</taxon>
        <taxon>Parasitiformes</taxon>
        <taxon>Ixodida</taxon>
        <taxon>Ixodoidea</taxon>
        <taxon>Ixodidae</taxon>
        <taxon>Rhipicephalinae</taxon>
        <taxon>Rhipicephalus</taxon>
        <taxon>Rhipicephalus</taxon>
    </lineage>
</organism>
<comment type="subcellular location">
    <subcellularLocation>
        <location evidence="1">Secreted</location>
    </subcellularLocation>
</comment>
<dbReference type="PANTHER" id="PTHR10083:SF217">
    <property type="entry name" value="BOOPHILIN-H2"/>
    <property type="match status" value="1"/>
</dbReference>
<feature type="compositionally biased region" description="Basic residues" evidence="6">
    <location>
        <begin position="166"/>
        <end position="182"/>
    </location>
</feature>
<keyword evidence="4" id="KW-0722">Serine protease inhibitor</keyword>
<evidence type="ECO:0000256" key="2">
    <source>
        <dbReference type="ARBA" id="ARBA00022525"/>
    </source>
</evidence>
<name>A0A131Z901_RHIAP</name>
<feature type="domain" description="BPTI/Kunitz inhibitor" evidence="8">
    <location>
        <begin position="47"/>
        <end position="101"/>
    </location>
</feature>
<dbReference type="Gene3D" id="4.10.410.10">
    <property type="entry name" value="Pancreatic trypsin inhibitor Kunitz domain"/>
    <property type="match status" value="1"/>
</dbReference>
<evidence type="ECO:0000256" key="4">
    <source>
        <dbReference type="ARBA" id="ARBA00022900"/>
    </source>
</evidence>
<evidence type="ECO:0000313" key="9">
    <source>
        <dbReference type="EMBL" id="JAP86691.1"/>
    </source>
</evidence>
<dbReference type="Pfam" id="PF00014">
    <property type="entry name" value="Kunitz_BPTI"/>
    <property type="match status" value="1"/>
</dbReference>
<evidence type="ECO:0000256" key="5">
    <source>
        <dbReference type="ARBA" id="ARBA00023157"/>
    </source>
</evidence>
<dbReference type="GO" id="GO:0004867">
    <property type="term" value="F:serine-type endopeptidase inhibitor activity"/>
    <property type="evidence" value="ECO:0007669"/>
    <property type="project" value="UniProtKB-KW"/>
</dbReference>
<evidence type="ECO:0000256" key="1">
    <source>
        <dbReference type="ARBA" id="ARBA00004613"/>
    </source>
</evidence>
<dbReference type="GO" id="GO:0005615">
    <property type="term" value="C:extracellular space"/>
    <property type="evidence" value="ECO:0007669"/>
    <property type="project" value="TreeGrafter"/>
</dbReference>
<accession>A0A131Z901</accession>
<feature type="region of interest" description="Disordered" evidence="6">
    <location>
        <begin position="166"/>
        <end position="188"/>
    </location>
</feature>
<evidence type="ECO:0000256" key="3">
    <source>
        <dbReference type="ARBA" id="ARBA00022690"/>
    </source>
</evidence>
<keyword evidence="2" id="KW-0964">Secreted</keyword>
<dbReference type="SMART" id="SM00131">
    <property type="entry name" value="KU"/>
    <property type="match status" value="1"/>
</dbReference>
<keyword evidence="7" id="KW-0472">Membrane</keyword>
<keyword evidence="5" id="KW-1015">Disulfide bond</keyword>
<keyword evidence="7" id="KW-0812">Transmembrane</keyword>